<feature type="transmembrane region" description="Helical" evidence="6">
    <location>
        <begin position="88"/>
        <end position="109"/>
    </location>
</feature>
<feature type="transmembrane region" description="Helical" evidence="6">
    <location>
        <begin position="242"/>
        <end position="260"/>
    </location>
</feature>
<dbReference type="GO" id="GO:0016020">
    <property type="term" value="C:membrane"/>
    <property type="evidence" value="ECO:0007669"/>
    <property type="project" value="UniProtKB-SubCell"/>
</dbReference>
<evidence type="ECO:0000256" key="4">
    <source>
        <dbReference type="ARBA" id="ARBA00022989"/>
    </source>
</evidence>
<dbReference type="PANTHER" id="PTHR32322">
    <property type="entry name" value="INNER MEMBRANE TRANSPORTER"/>
    <property type="match status" value="1"/>
</dbReference>
<comment type="similarity">
    <text evidence="2">Belongs to the EamA transporter family.</text>
</comment>
<evidence type="ECO:0000313" key="10">
    <source>
        <dbReference type="Proteomes" id="UP000070188"/>
    </source>
</evidence>
<feature type="transmembrane region" description="Helical" evidence="6">
    <location>
        <begin position="33"/>
        <end position="52"/>
    </location>
</feature>
<feature type="domain" description="EamA" evidence="7">
    <location>
        <begin position="6"/>
        <end position="137"/>
    </location>
</feature>
<dbReference type="Pfam" id="PF00892">
    <property type="entry name" value="EamA"/>
    <property type="match status" value="2"/>
</dbReference>
<evidence type="ECO:0000259" key="7">
    <source>
        <dbReference type="Pfam" id="PF00892"/>
    </source>
</evidence>
<feature type="transmembrane region" description="Helical" evidence="6">
    <location>
        <begin position="121"/>
        <end position="141"/>
    </location>
</feature>
<dbReference type="InterPro" id="IPR037185">
    <property type="entry name" value="EmrE-like"/>
</dbReference>
<organism evidence="8 11">
    <name type="scientific">Carbonactinospora thermoautotrophica</name>
    <dbReference type="NCBI Taxonomy" id="1469144"/>
    <lineage>
        <taxon>Bacteria</taxon>
        <taxon>Bacillati</taxon>
        <taxon>Actinomycetota</taxon>
        <taxon>Actinomycetes</taxon>
        <taxon>Kitasatosporales</taxon>
        <taxon>Carbonactinosporaceae</taxon>
        <taxon>Carbonactinospora</taxon>
    </lineage>
</organism>
<dbReference type="InterPro" id="IPR000620">
    <property type="entry name" value="EamA_dom"/>
</dbReference>
<keyword evidence="3 6" id="KW-0812">Transmembrane</keyword>
<reference evidence="9" key="2">
    <citation type="submission" date="2015-04" db="EMBL/GenBank/DDBJ databases">
        <title>Physiological reanalysis, assessment of diazotrophy, and genome sequences of multiple isolates of Streptomyces thermoautotrophicus.</title>
        <authorList>
            <person name="MacKellar D.C."/>
            <person name="Lieber L."/>
            <person name="Norman J."/>
            <person name="Bolger A."/>
            <person name="Tobin C."/>
            <person name="Murray J.W."/>
            <person name="Woodward J."/>
            <person name="Friesen M."/>
            <person name="Prell J."/>
        </authorList>
    </citation>
    <scope>NUCLEOTIDE SEQUENCE [LARGE SCALE GENOMIC DNA]</scope>
    <source>
        <strain evidence="9">H1</strain>
    </source>
</reference>
<feature type="domain" description="EamA" evidence="7">
    <location>
        <begin position="149"/>
        <end position="281"/>
    </location>
</feature>
<keyword evidence="5 6" id="KW-0472">Membrane</keyword>
<gene>
    <name evidence="9" type="ORF">LI90_2968</name>
    <name evidence="8" type="ORF">TH66_14385</name>
</gene>
<dbReference type="OrthoDB" id="4630069at2"/>
<dbReference type="EMBL" id="JYIJ01000018">
    <property type="protein sequence ID" value="KWX00113.1"/>
    <property type="molecule type" value="Genomic_DNA"/>
</dbReference>
<dbReference type="STRING" id="1469144.LI90_2968"/>
<dbReference type="SUPFAM" id="SSF103481">
    <property type="entry name" value="Multidrug resistance efflux transporter EmrE"/>
    <property type="match status" value="2"/>
</dbReference>
<comment type="caution">
    <text evidence="8">The sequence shown here is derived from an EMBL/GenBank/DDBJ whole genome shotgun (WGS) entry which is preliminary data.</text>
</comment>
<name>A0A132MQK0_9ACTN</name>
<evidence type="ECO:0000256" key="2">
    <source>
        <dbReference type="ARBA" id="ARBA00007362"/>
    </source>
</evidence>
<evidence type="ECO:0000256" key="5">
    <source>
        <dbReference type="ARBA" id="ARBA00023136"/>
    </source>
</evidence>
<evidence type="ECO:0000256" key="3">
    <source>
        <dbReference type="ARBA" id="ARBA00022692"/>
    </source>
</evidence>
<feature type="transmembrane region" description="Helical" evidence="6">
    <location>
        <begin position="64"/>
        <end position="82"/>
    </location>
</feature>
<dbReference type="EMBL" id="LAXD01000001">
    <property type="protein sequence ID" value="KWX01933.1"/>
    <property type="molecule type" value="Genomic_DNA"/>
</dbReference>
<dbReference type="AlphaFoldDB" id="A0A132MQK0"/>
<protein>
    <recommendedName>
        <fullName evidence="7">EamA domain-containing protein</fullName>
    </recommendedName>
</protein>
<comment type="subcellular location">
    <subcellularLocation>
        <location evidence="1">Membrane</location>
        <topology evidence="1">Multi-pass membrane protein</topology>
    </subcellularLocation>
</comment>
<feature type="transmembrane region" description="Helical" evidence="6">
    <location>
        <begin position="175"/>
        <end position="197"/>
    </location>
</feature>
<dbReference type="InterPro" id="IPR050638">
    <property type="entry name" value="AA-Vitamin_Transporters"/>
</dbReference>
<feature type="transmembrane region" description="Helical" evidence="6">
    <location>
        <begin position="7"/>
        <end position="27"/>
    </location>
</feature>
<feature type="transmembrane region" description="Helical" evidence="6">
    <location>
        <begin position="209"/>
        <end position="230"/>
    </location>
</feature>
<dbReference type="Proteomes" id="UP000070188">
    <property type="component" value="Unassembled WGS sequence"/>
</dbReference>
<reference evidence="8 11" key="1">
    <citation type="submission" date="2015-02" db="EMBL/GenBank/DDBJ databases">
        <title>Physiological reanalysis, assessment of diazotrophy, and genome sequences of multiple isolates of Streptomyces thermoautotrophicus.</title>
        <authorList>
            <person name="MacKellar D.C."/>
            <person name="Lieber L."/>
            <person name="Norman J."/>
            <person name="Bolger A."/>
            <person name="Tobin C."/>
            <person name="Murray J.W."/>
            <person name="Prell J."/>
        </authorList>
    </citation>
    <scope>NUCLEOTIDE SEQUENCE [LARGE SCALE GENOMIC DNA]</scope>
    <source>
        <strain evidence="8 11">UBT1</strain>
    </source>
</reference>
<dbReference type="PANTHER" id="PTHR32322:SF9">
    <property type="entry name" value="AMINO-ACID METABOLITE EFFLUX PUMP-RELATED"/>
    <property type="match status" value="1"/>
</dbReference>
<accession>A0A132MQK0</accession>
<evidence type="ECO:0000313" key="8">
    <source>
        <dbReference type="EMBL" id="KWX00113.1"/>
    </source>
</evidence>
<dbReference type="RefSeq" id="WP_079101930.1">
    <property type="nucleotide sequence ID" value="NZ_JYIJ01000018.1"/>
</dbReference>
<feature type="transmembrane region" description="Helical" evidence="6">
    <location>
        <begin position="147"/>
        <end position="168"/>
    </location>
</feature>
<dbReference type="Proteomes" id="UP000070659">
    <property type="component" value="Unassembled WGS sequence"/>
</dbReference>
<keyword evidence="10" id="KW-1185">Reference proteome</keyword>
<reference evidence="10" key="3">
    <citation type="submission" date="2015-04" db="EMBL/GenBank/DDBJ databases">
        <title>Physiological reanalysis, assessment of diazotrophy, and genome sequences of multiple isolates of Streptomyces thermoautotrophicus.</title>
        <authorList>
            <person name="MacKellar D.C."/>
            <person name="Lieber L."/>
            <person name="Norman J."/>
            <person name="Bolger A."/>
            <person name="Tobin C."/>
            <person name="Murray J.W."/>
            <person name="Chang R."/>
            <person name="Ford T."/>
            <person name="Nguyen P.Q."/>
            <person name="Woodward J."/>
            <person name="Permingeat H."/>
            <person name="Joshi N.S."/>
            <person name="Silver P.A."/>
            <person name="Usadel B."/>
            <person name="Rutherford A.W."/>
            <person name="Friesen M."/>
            <person name="Prell J."/>
        </authorList>
    </citation>
    <scope>NUCLEOTIDE SEQUENCE [LARGE SCALE GENOMIC DNA]</scope>
    <source>
        <strain evidence="10">H1</strain>
    </source>
</reference>
<evidence type="ECO:0000313" key="11">
    <source>
        <dbReference type="Proteomes" id="UP000070659"/>
    </source>
</evidence>
<evidence type="ECO:0000256" key="1">
    <source>
        <dbReference type="ARBA" id="ARBA00004141"/>
    </source>
</evidence>
<evidence type="ECO:0000313" key="9">
    <source>
        <dbReference type="EMBL" id="KWX01933.1"/>
    </source>
</evidence>
<proteinExistence type="inferred from homology"/>
<dbReference type="PATRIC" id="fig|1469144.10.peg.3200"/>
<keyword evidence="4 6" id="KW-1133">Transmembrane helix</keyword>
<sequence>MSRRSWVLFAAVSVLWGIPYLLIKVAIAELPSAWVVFARVALAAALLLPLAWHRRLLHPLAGRLGWLLGLALVQVSLPFLLITVGEQYVSSGLAGLLIATQPTFIGLLAARTDPAERLTPVRAAGLGIGLAGVVLLLGPTLDGDARQLLGAALVLSAAFSYAVGSVLVKRRFSDVPPLGLTAGTLGVSTLLLAPLALADPPGVPPSPVAAGSLVVLGVACTAVAFLAYFSLIGTSGPGRASLVTYVNPVVAAALGAAVLAEPVTQAMLAGSALVLAGSWLAARRPAPGPLPARTPQEHAPARRG</sequence>
<evidence type="ECO:0000256" key="6">
    <source>
        <dbReference type="SAM" id="Phobius"/>
    </source>
</evidence>